<dbReference type="RefSeq" id="WP_244887983.1">
    <property type="nucleotide sequence ID" value="NZ_FOUO01000019.1"/>
</dbReference>
<feature type="coiled-coil region" evidence="1">
    <location>
        <begin position="153"/>
        <end position="236"/>
    </location>
</feature>
<dbReference type="Gene3D" id="6.10.250.3150">
    <property type="match status" value="1"/>
</dbReference>
<feature type="domain" description="M23ase beta-sheet core" evidence="3">
    <location>
        <begin position="281"/>
        <end position="372"/>
    </location>
</feature>
<evidence type="ECO:0000313" key="4">
    <source>
        <dbReference type="EMBL" id="SFM65822.1"/>
    </source>
</evidence>
<feature type="signal peptide" evidence="2">
    <location>
        <begin position="1"/>
        <end position="19"/>
    </location>
</feature>
<evidence type="ECO:0000313" key="5">
    <source>
        <dbReference type="Proteomes" id="UP000199556"/>
    </source>
</evidence>
<evidence type="ECO:0000256" key="2">
    <source>
        <dbReference type="SAM" id="SignalP"/>
    </source>
</evidence>
<dbReference type="PANTHER" id="PTHR21666:SF270">
    <property type="entry name" value="MUREIN HYDROLASE ACTIVATOR ENVC"/>
    <property type="match status" value="1"/>
</dbReference>
<accession>A0A1I4SN13</accession>
<organism evidence="4 5">
    <name type="scientific">Ectothiorhodospira mobilis</name>
    <dbReference type="NCBI Taxonomy" id="195064"/>
    <lineage>
        <taxon>Bacteria</taxon>
        <taxon>Pseudomonadati</taxon>
        <taxon>Pseudomonadota</taxon>
        <taxon>Gammaproteobacteria</taxon>
        <taxon>Chromatiales</taxon>
        <taxon>Ectothiorhodospiraceae</taxon>
        <taxon>Ectothiorhodospira</taxon>
    </lineage>
</organism>
<keyword evidence="1" id="KW-0175">Coiled coil</keyword>
<dbReference type="SUPFAM" id="SSF51261">
    <property type="entry name" value="Duplicated hybrid motif"/>
    <property type="match status" value="1"/>
</dbReference>
<gene>
    <name evidence="4" type="ORF">SAMN05421721_11914</name>
</gene>
<feature type="chain" id="PRO_5011705046" evidence="2">
    <location>
        <begin position="20"/>
        <end position="387"/>
    </location>
</feature>
<sequence length="387" mass="43119">MRTAWATLLAALCCAPVWAADEREEAARRLEAVQEAIGRLQSRLEAARGERGRLEAALRASEKDLNRAGQALAQSEAELRKTQQRLEAVRVRADEARVRLQGHREILAALLRSAYQNGRGGPLKVLLQQEDPARLGRMMAYHRHYVHAREARIEATRQALAGLEQARAELQALQARQARQRAERTDRLKALEAARRKRAEAVAALEAEIEAAGERLQGLQAGRKALEELIETLDATLSDIPDRSLMDHPFAQRRGRLPFPTAGEVLRGFDEDGVTDGEHRRRGVILKADPGDPVHAVHPGRVAFADWMRGYGMLVILDHGDGYMTLYGDNETLYHSPGDWVQAGEVIARAAGGGRREGTYFEIRHDGAPVNPLRWCDSKRPMIGFTR</sequence>
<protein>
    <submittedName>
        <fullName evidence="4">Septal ring factor EnvC, activator of murein hydrolases AmiA and AmiB</fullName>
    </submittedName>
</protein>
<keyword evidence="4" id="KW-0378">Hydrolase</keyword>
<dbReference type="EMBL" id="FOUO01000019">
    <property type="protein sequence ID" value="SFM65822.1"/>
    <property type="molecule type" value="Genomic_DNA"/>
</dbReference>
<dbReference type="AlphaFoldDB" id="A0A1I4SN13"/>
<dbReference type="Pfam" id="PF01551">
    <property type="entry name" value="Peptidase_M23"/>
    <property type="match status" value="1"/>
</dbReference>
<dbReference type="CDD" id="cd12797">
    <property type="entry name" value="M23_peptidase"/>
    <property type="match status" value="1"/>
</dbReference>
<dbReference type="InterPro" id="IPR050570">
    <property type="entry name" value="Cell_wall_metabolism_enzyme"/>
</dbReference>
<dbReference type="PANTHER" id="PTHR21666">
    <property type="entry name" value="PEPTIDASE-RELATED"/>
    <property type="match status" value="1"/>
</dbReference>
<evidence type="ECO:0000259" key="3">
    <source>
        <dbReference type="Pfam" id="PF01551"/>
    </source>
</evidence>
<dbReference type="STRING" id="195064.SAMN05421721_11914"/>
<proteinExistence type="predicted"/>
<dbReference type="InterPro" id="IPR011055">
    <property type="entry name" value="Dup_hybrid_motif"/>
</dbReference>
<dbReference type="Gene3D" id="2.70.70.10">
    <property type="entry name" value="Glucose Permease (Domain IIA)"/>
    <property type="match status" value="1"/>
</dbReference>
<keyword evidence="5" id="KW-1185">Reference proteome</keyword>
<feature type="coiled-coil region" evidence="1">
    <location>
        <begin position="23"/>
        <end position="99"/>
    </location>
</feature>
<evidence type="ECO:0000256" key="1">
    <source>
        <dbReference type="SAM" id="Coils"/>
    </source>
</evidence>
<dbReference type="GO" id="GO:0004222">
    <property type="term" value="F:metalloendopeptidase activity"/>
    <property type="evidence" value="ECO:0007669"/>
    <property type="project" value="TreeGrafter"/>
</dbReference>
<keyword evidence="2" id="KW-0732">Signal</keyword>
<name>A0A1I4SN13_ECTMO</name>
<reference evidence="4 5" key="1">
    <citation type="submission" date="2016-10" db="EMBL/GenBank/DDBJ databases">
        <authorList>
            <person name="de Groot N.N."/>
        </authorList>
    </citation>
    <scope>NUCLEOTIDE SEQUENCE [LARGE SCALE GENOMIC DNA]</scope>
    <source>
        <strain evidence="4 5">DSM 4180</strain>
    </source>
</reference>
<dbReference type="Proteomes" id="UP000199556">
    <property type="component" value="Unassembled WGS sequence"/>
</dbReference>
<dbReference type="InterPro" id="IPR016047">
    <property type="entry name" value="M23ase_b-sheet_dom"/>
</dbReference>